<gene>
    <name evidence="2" type="ORF">BDN71DRAFT_1513685</name>
</gene>
<dbReference type="CDD" id="cd22656">
    <property type="entry name" value="ClyA_Cry6Aa-like"/>
    <property type="match status" value="1"/>
</dbReference>
<proteinExistence type="predicted"/>
<dbReference type="AlphaFoldDB" id="A0A9P5ZGB6"/>
<protein>
    <submittedName>
        <fullName evidence="2">Uncharacterized protein</fullName>
    </submittedName>
</protein>
<feature type="coiled-coil region" evidence="1">
    <location>
        <begin position="191"/>
        <end position="232"/>
    </location>
</feature>
<evidence type="ECO:0000256" key="1">
    <source>
        <dbReference type="SAM" id="Coils"/>
    </source>
</evidence>
<accession>A0A9P5ZGB6</accession>
<evidence type="ECO:0000313" key="2">
    <source>
        <dbReference type="EMBL" id="KAF9487722.1"/>
    </source>
</evidence>
<keyword evidence="1" id="KW-0175">Coiled coil</keyword>
<dbReference type="Proteomes" id="UP000807025">
    <property type="component" value="Unassembled WGS sequence"/>
</dbReference>
<name>A0A9P5ZGB6_PLEER</name>
<sequence>MSSPIDLPDLTPGGLINEEGNYILQDVDINNLMAYVWTGVLLATDKGKYLLRVGITSAQFDKHKDLINPVIGTYTKIQASTTTFKNVTYPGIVALADRVYEFASNSGGTVETSYYAFVFDQIRLLASEVAKPVNQQDPKLIAEYRETIKAIIDSQVKAIEALAIDARAATDDLRKFEEVSTLQETELNGNARTLKTTLENADGEIATLNNRIEENRKEIRNLQAQYKTAMTNANIAAGFIWNLGGIIAFGIYMEEARKLQDRINAIQSTLNQNDVELKAALALVSEVSLVETDTGDVIKLIEPAMAAINKMMDLKDSSCEAFWSSVSGDLTSLQNYVDRDVRNVSAALTPLISRNVVSKWNNLKDAVYKYRLVAYARQPPVMTLAEVSKELENHINTLEAAERAQKVAVAAA</sequence>
<organism evidence="2 3">
    <name type="scientific">Pleurotus eryngii</name>
    <name type="common">Boletus of the steppes</name>
    <dbReference type="NCBI Taxonomy" id="5323"/>
    <lineage>
        <taxon>Eukaryota</taxon>
        <taxon>Fungi</taxon>
        <taxon>Dikarya</taxon>
        <taxon>Basidiomycota</taxon>
        <taxon>Agaricomycotina</taxon>
        <taxon>Agaricomycetes</taxon>
        <taxon>Agaricomycetidae</taxon>
        <taxon>Agaricales</taxon>
        <taxon>Pleurotineae</taxon>
        <taxon>Pleurotaceae</taxon>
        <taxon>Pleurotus</taxon>
    </lineage>
</organism>
<dbReference type="EMBL" id="MU154754">
    <property type="protein sequence ID" value="KAF9487722.1"/>
    <property type="molecule type" value="Genomic_DNA"/>
</dbReference>
<reference evidence="2" key="1">
    <citation type="submission" date="2020-11" db="EMBL/GenBank/DDBJ databases">
        <authorList>
            <consortium name="DOE Joint Genome Institute"/>
            <person name="Ahrendt S."/>
            <person name="Riley R."/>
            <person name="Andreopoulos W."/>
            <person name="Labutti K."/>
            <person name="Pangilinan J."/>
            <person name="Ruiz-Duenas F.J."/>
            <person name="Barrasa J.M."/>
            <person name="Sanchez-Garcia M."/>
            <person name="Camarero S."/>
            <person name="Miyauchi S."/>
            <person name="Serrano A."/>
            <person name="Linde D."/>
            <person name="Babiker R."/>
            <person name="Drula E."/>
            <person name="Ayuso-Fernandez I."/>
            <person name="Pacheco R."/>
            <person name="Padilla G."/>
            <person name="Ferreira P."/>
            <person name="Barriuso J."/>
            <person name="Kellner H."/>
            <person name="Castanera R."/>
            <person name="Alfaro M."/>
            <person name="Ramirez L."/>
            <person name="Pisabarro A.G."/>
            <person name="Kuo A."/>
            <person name="Tritt A."/>
            <person name="Lipzen A."/>
            <person name="He G."/>
            <person name="Yan M."/>
            <person name="Ng V."/>
            <person name="Cullen D."/>
            <person name="Martin F."/>
            <person name="Rosso M.-N."/>
            <person name="Henrissat B."/>
            <person name="Hibbett D."/>
            <person name="Martinez A.T."/>
            <person name="Grigoriev I.V."/>
        </authorList>
    </citation>
    <scope>NUCLEOTIDE SEQUENCE</scope>
    <source>
        <strain evidence="2">ATCC 90797</strain>
    </source>
</reference>
<keyword evidence="3" id="KW-1185">Reference proteome</keyword>
<evidence type="ECO:0000313" key="3">
    <source>
        <dbReference type="Proteomes" id="UP000807025"/>
    </source>
</evidence>
<comment type="caution">
    <text evidence="2">The sequence shown here is derived from an EMBL/GenBank/DDBJ whole genome shotgun (WGS) entry which is preliminary data.</text>
</comment>
<dbReference type="OrthoDB" id="4494488at2759"/>
<dbReference type="Gene3D" id="1.20.1170.10">
    <property type="match status" value="1"/>
</dbReference>
<dbReference type="SUPFAM" id="SSF58100">
    <property type="entry name" value="Bacterial hemolysins"/>
    <property type="match status" value="1"/>
</dbReference>